<dbReference type="GO" id="GO:0008137">
    <property type="term" value="F:NADH dehydrogenase (ubiquinone) activity"/>
    <property type="evidence" value="ECO:0007669"/>
    <property type="project" value="InterPro"/>
</dbReference>
<dbReference type="PANTHER" id="PTHR42829:SF2">
    <property type="entry name" value="NADH-UBIQUINONE OXIDOREDUCTASE CHAIN 5"/>
    <property type="match status" value="1"/>
</dbReference>
<feature type="transmembrane region" description="Helical" evidence="5">
    <location>
        <begin position="199"/>
        <end position="221"/>
    </location>
</feature>
<organism evidence="8">
    <name type="scientific">Sulcionema specki</name>
    <dbReference type="NCBI Taxonomy" id="2016126"/>
    <lineage>
        <taxon>Eukaryota</taxon>
        <taxon>Discoba</taxon>
        <taxon>Euglenozoa</taxon>
        <taxon>Diplonemea</taxon>
        <taxon>Diplonemidae</taxon>
        <taxon>Sulcionema</taxon>
    </lineage>
</organism>
<dbReference type="PANTHER" id="PTHR42829">
    <property type="entry name" value="NADH-UBIQUINONE OXIDOREDUCTASE CHAIN 5"/>
    <property type="match status" value="1"/>
</dbReference>
<evidence type="ECO:0000313" key="8">
    <source>
        <dbReference type="EMBL" id="QHQ98708.1"/>
    </source>
</evidence>
<feature type="transmembrane region" description="Helical" evidence="5">
    <location>
        <begin position="379"/>
        <end position="401"/>
    </location>
</feature>
<feature type="transmembrane region" description="Helical" evidence="5">
    <location>
        <begin position="228"/>
        <end position="248"/>
    </location>
</feature>
<evidence type="ECO:0000256" key="6">
    <source>
        <dbReference type="SAM" id="SignalP"/>
    </source>
</evidence>
<evidence type="ECO:0000256" key="5">
    <source>
        <dbReference type="SAM" id="Phobius"/>
    </source>
</evidence>
<dbReference type="EMBL" id="MN109411">
    <property type="protein sequence ID" value="QHQ98708.1"/>
    <property type="molecule type" value="mRNA"/>
</dbReference>
<geneLocation type="mitochondrion" evidence="8"/>
<keyword evidence="8" id="KW-0496">Mitochondrion</keyword>
<dbReference type="InterPro" id="IPR003945">
    <property type="entry name" value="NU5C-like"/>
</dbReference>
<evidence type="ECO:0000256" key="3">
    <source>
        <dbReference type="ARBA" id="ARBA00022989"/>
    </source>
</evidence>
<evidence type="ECO:0000256" key="1">
    <source>
        <dbReference type="ARBA" id="ARBA00004141"/>
    </source>
</evidence>
<name>A0A6G5ZVC7_9EUGL</name>
<comment type="subcellular location">
    <subcellularLocation>
        <location evidence="1">Membrane</location>
        <topology evidence="1">Multi-pass membrane protein</topology>
    </subcellularLocation>
</comment>
<feature type="chain" id="PRO_5026211112" evidence="6">
    <location>
        <begin position="23"/>
        <end position="567"/>
    </location>
</feature>
<dbReference type="Pfam" id="PF00361">
    <property type="entry name" value="Proton_antipo_M"/>
    <property type="match status" value="1"/>
</dbReference>
<dbReference type="GO" id="GO:0016020">
    <property type="term" value="C:membrane"/>
    <property type="evidence" value="ECO:0007669"/>
    <property type="project" value="UniProtKB-SubCell"/>
</dbReference>
<feature type="transmembrane region" description="Helical" evidence="5">
    <location>
        <begin position="75"/>
        <end position="95"/>
    </location>
</feature>
<accession>A0A6G5ZVC7</accession>
<feature type="transmembrane region" description="Helical" evidence="5">
    <location>
        <begin position="548"/>
        <end position="566"/>
    </location>
</feature>
<evidence type="ECO:0000256" key="2">
    <source>
        <dbReference type="ARBA" id="ARBA00022692"/>
    </source>
</evidence>
<protein>
    <submittedName>
        <fullName evidence="8">NADH dehydrogenase subunit 5</fullName>
    </submittedName>
</protein>
<keyword evidence="3 5" id="KW-1133">Transmembrane helix</keyword>
<feature type="transmembrane region" description="Helical" evidence="5">
    <location>
        <begin position="260"/>
        <end position="278"/>
    </location>
</feature>
<feature type="transmembrane region" description="Helical" evidence="5">
    <location>
        <begin position="160"/>
        <end position="179"/>
    </location>
</feature>
<feature type="transmembrane region" description="Helical" evidence="5">
    <location>
        <begin position="102"/>
        <end position="122"/>
    </location>
</feature>
<keyword evidence="4 5" id="KW-0472">Membrane</keyword>
<reference evidence="8" key="1">
    <citation type="journal article" date="2020" name="Nucleic Acids Res.">
        <title>Gene fragmentation and RNA editing without borders: eccentric mitochondrial genomes of diplonemids.</title>
        <authorList>
            <person name="Kaur B."/>
            <person name="Zahonova K."/>
            <person name="Valach M."/>
            <person name="Faktorova D."/>
            <person name="Prokopchuk G."/>
            <person name="Burger G."/>
            <person name="Lukes J."/>
        </authorList>
    </citation>
    <scope>NUCLEOTIDE SEQUENCE</scope>
</reference>
<proteinExistence type="evidence at transcript level"/>
<feature type="transmembrane region" description="Helical" evidence="5">
    <location>
        <begin position="344"/>
        <end position="367"/>
    </location>
</feature>
<feature type="transmembrane region" description="Helical" evidence="5">
    <location>
        <begin position="128"/>
        <end position="148"/>
    </location>
</feature>
<evidence type="ECO:0000259" key="7">
    <source>
        <dbReference type="Pfam" id="PF00361"/>
    </source>
</evidence>
<dbReference type="InterPro" id="IPR001750">
    <property type="entry name" value="ND/Mrp_TM"/>
</dbReference>
<feature type="transmembrane region" description="Helical" evidence="5">
    <location>
        <begin position="469"/>
        <end position="493"/>
    </location>
</feature>
<feature type="transmembrane region" description="Helical" evidence="5">
    <location>
        <begin position="513"/>
        <end position="536"/>
    </location>
</feature>
<sequence length="567" mass="63721">MATMIWIMVMVLLIVVTTLSRAKHILIWCNYMVVGTLLALTIHDLMVPSTTHHTTISIMIDIYDDGVLVVDSPTILMLSVVHCVFFNVMLFSILYMLYEEYLWLFGVLLLSFGVVILCYIMSSSMIVLVIMWEYLGVLSFLLIHYWGIRVLAAMASMKGIVLNRVLDILIMMLVIVMIVGNGTSQCSWLGIYDVVTDGIMSMLLMIAVGVKNVCVGLHTWLPDAMEGPTVVSAIIHAATLVIAGVVWITKILHGSMYTNIMVLVTTMGVVMYSAVATCCMDIKRVVAYSTAWHVSLLLLMLQYSMELSSWHLCIHAVFKSSLFIVMGCILHVTCIQDIRTIPKVVSNSMYIVLVGWCIHCSIGWLYTSGYLTKKIMVDLLWVTSWCTMSSMTLIIVTSILISVVYNVSIWYALVSGSVTGVVQALNSSEDVYICWLLIISMITHMSHYHGSVLLYTVTAQPAYNNISAILTLALGWWYITVLLLLLITLMWTYTHIMLEYTRWLSEYVLWDAIMSRTIAVVMRALAVVVPTTNILVDGLAKHTVIRYWIAPYTIHTTGILTVVLMLW</sequence>
<dbReference type="GO" id="GO:0003954">
    <property type="term" value="F:NADH dehydrogenase activity"/>
    <property type="evidence" value="ECO:0007669"/>
    <property type="project" value="TreeGrafter"/>
</dbReference>
<feature type="transmembrane region" description="Helical" evidence="5">
    <location>
        <begin position="432"/>
        <end position="457"/>
    </location>
</feature>
<feature type="transmembrane region" description="Helical" evidence="5">
    <location>
        <begin position="285"/>
        <end position="303"/>
    </location>
</feature>
<dbReference type="GO" id="GO:0042773">
    <property type="term" value="P:ATP synthesis coupled electron transport"/>
    <property type="evidence" value="ECO:0007669"/>
    <property type="project" value="InterPro"/>
</dbReference>
<dbReference type="PRINTS" id="PR01434">
    <property type="entry name" value="NADHDHGNASE5"/>
</dbReference>
<dbReference type="AlphaFoldDB" id="A0A6G5ZVC7"/>
<keyword evidence="2 5" id="KW-0812">Transmembrane</keyword>
<dbReference type="GO" id="GO:0015990">
    <property type="term" value="P:electron transport coupled proton transport"/>
    <property type="evidence" value="ECO:0007669"/>
    <property type="project" value="TreeGrafter"/>
</dbReference>
<feature type="signal peptide" evidence="6">
    <location>
        <begin position="1"/>
        <end position="22"/>
    </location>
</feature>
<feature type="transmembrane region" description="Helical" evidence="5">
    <location>
        <begin position="309"/>
        <end position="332"/>
    </location>
</feature>
<keyword evidence="6" id="KW-0732">Signal</keyword>
<feature type="domain" description="NADH:quinone oxidoreductase/Mrp antiporter transmembrane" evidence="7">
    <location>
        <begin position="122"/>
        <end position="391"/>
    </location>
</feature>
<evidence type="ECO:0000256" key="4">
    <source>
        <dbReference type="ARBA" id="ARBA00023136"/>
    </source>
</evidence>